<gene>
    <name evidence="1" type="ORF">HMPREF9151_02477</name>
</gene>
<dbReference type="Proteomes" id="UP000010433">
    <property type="component" value="Unassembled WGS sequence"/>
</dbReference>
<sequence>MFSKDVLVIPSLQFRGSIFPYFMAIGRVKIKLIFTYIQPGNTPFQ</sequence>
<dbReference type="PATRIC" id="fig|1127699.3.peg.2270"/>
<protein>
    <submittedName>
        <fullName evidence="1">Uncharacterized protein</fullName>
    </submittedName>
</protein>
<dbReference type="STRING" id="1127699.HMPREF9151_02477"/>
<keyword evidence="2" id="KW-1185">Reference proteome</keyword>
<comment type="caution">
    <text evidence="1">The sequence shown here is derived from an EMBL/GenBank/DDBJ whole genome shotgun (WGS) entry which is preliminary data.</text>
</comment>
<evidence type="ECO:0000313" key="1">
    <source>
        <dbReference type="EMBL" id="EKX96230.1"/>
    </source>
</evidence>
<evidence type="ECO:0000313" key="2">
    <source>
        <dbReference type="Proteomes" id="UP000010433"/>
    </source>
</evidence>
<reference evidence="1 2" key="1">
    <citation type="submission" date="2012-05" db="EMBL/GenBank/DDBJ databases">
        <authorList>
            <person name="Weinstock G."/>
            <person name="Sodergren E."/>
            <person name="Lobos E.A."/>
            <person name="Fulton L."/>
            <person name="Fulton R."/>
            <person name="Courtney L."/>
            <person name="Fronick C."/>
            <person name="O'Laughlin M."/>
            <person name="Godfrey J."/>
            <person name="Wilson R.M."/>
            <person name="Miner T."/>
            <person name="Farmer C."/>
            <person name="Delehaunty K."/>
            <person name="Cordes M."/>
            <person name="Minx P."/>
            <person name="Tomlinson C."/>
            <person name="Chen J."/>
            <person name="Wollam A."/>
            <person name="Pepin K.H."/>
            <person name="Bhonagiri V."/>
            <person name="Zhang X."/>
            <person name="Suruliraj S."/>
            <person name="Warren W."/>
            <person name="Mitreva M."/>
            <person name="Mardis E.R."/>
            <person name="Wilson R.K."/>
        </authorList>
    </citation>
    <scope>NUCLEOTIDE SEQUENCE [LARGE SCALE GENOMIC DNA]</scope>
    <source>
        <strain evidence="1 2">F0055</strain>
    </source>
</reference>
<accession>L1MYQ0</accession>
<dbReference type="AlphaFoldDB" id="L1MYQ0"/>
<organism evidence="1 2">
    <name type="scientific">Hoylesella saccharolytica F0055</name>
    <dbReference type="NCBI Taxonomy" id="1127699"/>
    <lineage>
        <taxon>Bacteria</taxon>
        <taxon>Pseudomonadati</taxon>
        <taxon>Bacteroidota</taxon>
        <taxon>Bacteroidia</taxon>
        <taxon>Bacteroidales</taxon>
        <taxon>Prevotellaceae</taxon>
        <taxon>Hoylesella</taxon>
    </lineage>
</organism>
<dbReference type="EMBL" id="AMEP01000163">
    <property type="protein sequence ID" value="EKX96230.1"/>
    <property type="molecule type" value="Genomic_DNA"/>
</dbReference>
<name>L1MYQ0_9BACT</name>
<dbReference type="HOGENOM" id="CLU_3203660_0_0_10"/>
<proteinExistence type="predicted"/>